<evidence type="ECO:0000256" key="1">
    <source>
        <dbReference type="SAM" id="MobiDB-lite"/>
    </source>
</evidence>
<keyword evidence="3" id="KW-1185">Reference proteome</keyword>
<organism evidence="2 3">
    <name type="scientific">Ditylenchus destructor</name>
    <dbReference type="NCBI Taxonomy" id="166010"/>
    <lineage>
        <taxon>Eukaryota</taxon>
        <taxon>Metazoa</taxon>
        <taxon>Ecdysozoa</taxon>
        <taxon>Nematoda</taxon>
        <taxon>Chromadorea</taxon>
        <taxon>Rhabditida</taxon>
        <taxon>Tylenchina</taxon>
        <taxon>Tylenchomorpha</taxon>
        <taxon>Sphaerularioidea</taxon>
        <taxon>Anguinidae</taxon>
        <taxon>Anguininae</taxon>
        <taxon>Ditylenchus</taxon>
    </lineage>
</organism>
<reference evidence="2" key="1">
    <citation type="submission" date="2022-01" db="EMBL/GenBank/DDBJ databases">
        <title>Genome Sequence Resource for Two Populations of Ditylenchus destructor, the Migratory Endoparasitic Phytonematode.</title>
        <authorList>
            <person name="Zhang H."/>
            <person name="Lin R."/>
            <person name="Xie B."/>
        </authorList>
    </citation>
    <scope>NUCLEOTIDE SEQUENCE</scope>
    <source>
        <strain evidence="2">BazhouSP</strain>
    </source>
</reference>
<dbReference type="EMBL" id="JAKKPZ010000099">
    <property type="protein sequence ID" value="KAI1702398.1"/>
    <property type="molecule type" value="Genomic_DNA"/>
</dbReference>
<dbReference type="Proteomes" id="UP001201812">
    <property type="component" value="Unassembled WGS sequence"/>
</dbReference>
<gene>
    <name evidence="2" type="ORF">DdX_15491</name>
</gene>
<evidence type="ECO:0000313" key="2">
    <source>
        <dbReference type="EMBL" id="KAI1702398.1"/>
    </source>
</evidence>
<evidence type="ECO:0000313" key="3">
    <source>
        <dbReference type="Proteomes" id="UP001201812"/>
    </source>
</evidence>
<proteinExistence type="predicted"/>
<dbReference type="AlphaFoldDB" id="A0AAD4MUV2"/>
<name>A0AAD4MUV2_9BILA</name>
<comment type="caution">
    <text evidence="2">The sequence shown here is derived from an EMBL/GenBank/DDBJ whole genome shotgun (WGS) entry which is preliminary data.</text>
</comment>
<feature type="region of interest" description="Disordered" evidence="1">
    <location>
        <begin position="28"/>
        <end position="49"/>
    </location>
</feature>
<sequence length="311" mass="36566">MKRRQTKEDDVPCFDWTEALPGEYQDELDPQAHSCKSNKYQSTKRGKRRPVDRPFLWPHLTLVDMIKCRRVCKLWKNSVDYHGILCIKSLSVSSVFPSNWPEECKSLTLDQIKRMLRRSAKYIEKVHLVGLISLKEAEIFDNKLLRRISAIPHLKSFTVSIPHPYLKLSTFVKLRNALPNTIRHLEICSLHREADWKALGRRRRRWHLQQRKRQSPPLDHQQLYEFVKHFPLLESFVFDCVPYTGSFKDLNLSSFLPQSTIRRIELLDNPFDGRQIGWLADNCPLLNFVRITVHTSIVLKDVQKLCTGLIL</sequence>
<protein>
    <submittedName>
        <fullName evidence="2">Uncharacterized protein</fullName>
    </submittedName>
</protein>
<accession>A0AAD4MUV2</accession>